<name>A0A939II12_9GAMM</name>
<sequence length="352" mass="39935">MSFLQSLFQAKEAIGQLVDGTAYRKPEARNTALSEEFRETIERDVLPLLEPLETFRLEKLASKNRRKTWSLRLGWLLWLPTVALDLLALVSGEPTFFSLFVLGGFAVWIFYPELQYSRQYKEKLMPVLVRAFGDYQYNRDGCIDLDAVQKFDIVPSYSRATSEDHIQGEVEGVRFEFCELKLERKGSKSTTTVHRGGALLITMPFQFGGYTRVRADYGKLGNLLAAPMAYDKIALENPEFEDRYEVHGSSQQYSRYILSPAMMERIIGLDDLFRSQAKGSGITCEFRGDKALFMLSYFGDLLDSADIDASTYDLDKMPLLEQELAMITGIIRQLKLDSLAARNVAGDRLAGQ</sequence>
<feature type="transmembrane region" description="Helical" evidence="1">
    <location>
        <begin position="69"/>
        <end position="90"/>
    </location>
</feature>
<evidence type="ECO:0000313" key="2">
    <source>
        <dbReference type="EMBL" id="MBN7796094.1"/>
    </source>
</evidence>
<reference evidence="2" key="1">
    <citation type="submission" date="2021-02" db="EMBL/GenBank/DDBJ databases">
        <title>PHA producing bacteria isolated from coastal sediment in Guangdong, Shenzhen.</title>
        <authorList>
            <person name="Zheng W."/>
            <person name="Yu S."/>
            <person name="Huang Y."/>
        </authorList>
    </citation>
    <scope>NUCLEOTIDE SEQUENCE</scope>
    <source>
        <strain evidence="2">TN14-10</strain>
    </source>
</reference>
<gene>
    <name evidence="2" type="ORF">JYP50_05820</name>
</gene>
<evidence type="ECO:0000256" key="1">
    <source>
        <dbReference type="SAM" id="Phobius"/>
    </source>
</evidence>
<protein>
    <submittedName>
        <fullName evidence="2">DUF3137 domain-containing protein</fullName>
    </submittedName>
</protein>
<dbReference type="RefSeq" id="WP_206559541.1">
    <property type="nucleotide sequence ID" value="NZ_JAFKCZ010000004.1"/>
</dbReference>
<feature type="transmembrane region" description="Helical" evidence="1">
    <location>
        <begin position="96"/>
        <end position="114"/>
    </location>
</feature>
<comment type="caution">
    <text evidence="2">The sequence shown here is derived from an EMBL/GenBank/DDBJ whole genome shotgun (WGS) entry which is preliminary data.</text>
</comment>
<keyword evidence="3" id="KW-1185">Reference proteome</keyword>
<evidence type="ECO:0000313" key="3">
    <source>
        <dbReference type="Proteomes" id="UP000664303"/>
    </source>
</evidence>
<organism evidence="2 3">
    <name type="scientific">Parahaliea mediterranea</name>
    <dbReference type="NCBI Taxonomy" id="651086"/>
    <lineage>
        <taxon>Bacteria</taxon>
        <taxon>Pseudomonadati</taxon>
        <taxon>Pseudomonadota</taxon>
        <taxon>Gammaproteobacteria</taxon>
        <taxon>Cellvibrionales</taxon>
        <taxon>Halieaceae</taxon>
        <taxon>Parahaliea</taxon>
    </lineage>
</organism>
<dbReference type="Pfam" id="PF11335">
    <property type="entry name" value="DUF3137"/>
    <property type="match status" value="1"/>
</dbReference>
<dbReference type="AlphaFoldDB" id="A0A939II12"/>
<keyword evidence="1" id="KW-1133">Transmembrane helix</keyword>
<keyword evidence="1" id="KW-0472">Membrane</keyword>
<accession>A0A939II12</accession>
<dbReference type="InterPro" id="IPR021484">
    <property type="entry name" value="DUF3137"/>
</dbReference>
<keyword evidence="1" id="KW-0812">Transmembrane</keyword>
<dbReference type="EMBL" id="JAFKCZ010000004">
    <property type="protein sequence ID" value="MBN7796094.1"/>
    <property type="molecule type" value="Genomic_DNA"/>
</dbReference>
<proteinExistence type="predicted"/>
<dbReference type="Proteomes" id="UP000664303">
    <property type="component" value="Unassembled WGS sequence"/>
</dbReference>